<dbReference type="STRING" id="1940790.L21SP3_01216"/>
<dbReference type="GO" id="GO:0008270">
    <property type="term" value="F:zinc ion binding"/>
    <property type="evidence" value="ECO:0007669"/>
    <property type="project" value="UniProtKB-UniRule"/>
</dbReference>
<comment type="domain">
    <text evidence="5">Consists of three domains, a large central CORE domain and two small peripheral domains, NMPbind and LID, which undergo movements during catalysis. The LID domain closes over the site of phosphoryl transfer upon ATP binding. Assembling and dissambling the active center during each catalytic cycle provides an effective means to prevent ATP hydrolysis. Some bacteria have evolved a zinc-coordinating structure that stabilizes the LID domain.</text>
</comment>
<dbReference type="GO" id="GO:0005737">
    <property type="term" value="C:cytoplasm"/>
    <property type="evidence" value="ECO:0007669"/>
    <property type="project" value="UniProtKB-SubCell"/>
</dbReference>
<keyword evidence="5 7" id="KW-0067">ATP-binding</keyword>
<dbReference type="PROSITE" id="PS00113">
    <property type="entry name" value="ADENYLATE_KINASE"/>
    <property type="match status" value="1"/>
</dbReference>
<dbReference type="InterPro" id="IPR027417">
    <property type="entry name" value="P-loop_NTPase"/>
</dbReference>
<keyword evidence="4 5" id="KW-0418">Kinase</keyword>
<dbReference type="PRINTS" id="PR00094">
    <property type="entry name" value="ADENYLTKNASE"/>
</dbReference>
<dbReference type="InterPro" id="IPR007862">
    <property type="entry name" value="Adenylate_kinase_lid-dom"/>
</dbReference>
<evidence type="ECO:0000256" key="6">
    <source>
        <dbReference type="RuleBase" id="RU003330"/>
    </source>
</evidence>
<accession>A0A1Q2HQ07</accession>
<dbReference type="NCBIfam" id="NF011100">
    <property type="entry name" value="PRK14527.1"/>
    <property type="match status" value="1"/>
</dbReference>
<dbReference type="GO" id="GO:0005524">
    <property type="term" value="F:ATP binding"/>
    <property type="evidence" value="ECO:0007669"/>
    <property type="project" value="UniProtKB-UniRule"/>
</dbReference>
<dbReference type="CDD" id="cd01428">
    <property type="entry name" value="ADK"/>
    <property type="match status" value="1"/>
</dbReference>
<keyword evidence="2 5" id="KW-0545">Nucleotide biosynthesis</keyword>
<dbReference type="EMBL" id="CP019633">
    <property type="protein sequence ID" value="AQQ09411.1"/>
    <property type="molecule type" value="Genomic_DNA"/>
</dbReference>
<feature type="region of interest" description="LID" evidence="5">
    <location>
        <begin position="124"/>
        <end position="161"/>
    </location>
</feature>
<feature type="binding site" evidence="5">
    <location>
        <position position="151"/>
    </location>
    <ligand>
        <name>Zn(2+)</name>
        <dbReference type="ChEBI" id="CHEBI:29105"/>
        <note>structural</note>
    </ligand>
</feature>
<evidence type="ECO:0000256" key="4">
    <source>
        <dbReference type="ARBA" id="ARBA00022777"/>
    </source>
</evidence>
<feature type="binding site" evidence="5">
    <location>
        <position position="148"/>
    </location>
    <ligand>
        <name>Zn(2+)</name>
        <dbReference type="ChEBI" id="CHEBI:29105"/>
        <note>structural</note>
    </ligand>
</feature>
<dbReference type="GO" id="GO:0004017">
    <property type="term" value="F:AMP kinase activity"/>
    <property type="evidence" value="ECO:0007669"/>
    <property type="project" value="UniProtKB-UniRule"/>
</dbReference>
<proteinExistence type="inferred from homology"/>
<keyword evidence="10" id="KW-1185">Reference proteome</keyword>
<feature type="domain" description="Adenylate kinase active site lid" evidence="8">
    <location>
        <begin position="125"/>
        <end position="160"/>
    </location>
</feature>
<dbReference type="AlphaFoldDB" id="A0A1Q2HQ07"/>
<dbReference type="InterPro" id="IPR000850">
    <property type="entry name" value="Adenylat/UMP-CMP_kin"/>
</dbReference>
<sequence length="214" mass="23933">MIVILVGPPGAGKGTQCKKLVEQFDMKHLSSGDIFRSEIAGKTELGQKAKQHIDKGELVPDQLVIGMMISAVKDADYNCILDGFPRTLPQAEQLDIALDKENTKINAVIELAVNDETVVKRISKRRVCPECGAVYHLETMPPKKDGICDECGSKIIQRDDDKREVVLERLETYHKMTEPIISHYKESTAEYIEIDGSQQPKAITDDIVKRLKEV</sequence>
<keyword evidence="1 5" id="KW-0808">Transferase</keyword>
<feature type="binding site" evidence="5">
    <location>
        <begin position="57"/>
        <end position="59"/>
    </location>
    <ligand>
        <name>AMP</name>
        <dbReference type="ChEBI" id="CHEBI:456215"/>
    </ligand>
</feature>
<feature type="binding site" evidence="5">
    <location>
        <begin position="83"/>
        <end position="86"/>
    </location>
    <ligand>
        <name>AMP</name>
        <dbReference type="ChEBI" id="CHEBI:456215"/>
    </ligand>
</feature>
<feature type="binding site" evidence="5">
    <location>
        <position position="128"/>
    </location>
    <ligand>
        <name>Zn(2+)</name>
        <dbReference type="ChEBI" id="CHEBI:29105"/>
        <note>structural</note>
    </ligand>
</feature>
<dbReference type="NCBIfam" id="TIGR01351">
    <property type="entry name" value="adk"/>
    <property type="match status" value="1"/>
</dbReference>
<gene>
    <name evidence="5 9" type="primary">adk</name>
    <name evidence="9" type="ORF">L21SP3_01216</name>
</gene>
<organism evidence="9 10">
    <name type="scientific">Sedimentisphaera cyanobacteriorum</name>
    <dbReference type="NCBI Taxonomy" id="1940790"/>
    <lineage>
        <taxon>Bacteria</taxon>
        <taxon>Pseudomonadati</taxon>
        <taxon>Planctomycetota</taxon>
        <taxon>Phycisphaerae</taxon>
        <taxon>Sedimentisphaerales</taxon>
        <taxon>Sedimentisphaeraceae</taxon>
        <taxon>Sedimentisphaera</taxon>
    </lineage>
</organism>
<comment type="similarity">
    <text evidence="5 6">Belongs to the adenylate kinase family.</text>
</comment>
<dbReference type="Proteomes" id="UP000188273">
    <property type="component" value="Chromosome"/>
</dbReference>
<keyword evidence="5" id="KW-0479">Metal-binding</keyword>
<feature type="region of interest" description="NMP" evidence="5">
    <location>
        <begin position="30"/>
        <end position="59"/>
    </location>
</feature>
<feature type="binding site" evidence="5">
    <location>
        <position position="31"/>
    </location>
    <ligand>
        <name>AMP</name>
        <dbReference type="ChEBI" id="CHEBI:456215"/>
    </ligand>
</feature>
<evidence type="ECO:0000256" key="7">
    <source>
        <dbReference type="RuleBase" id="RU003331"/>
    </source>
</evidence>
<keyword evidence="5" id="KW-0963">Cytoplasm</keyword>
<dbReference type="KEGG" id="pbu:L21SP3_01216"/>
<dbReference type="HAMAP" id="MF_00235">
    <property type="entry name" value="Adenylate_kinase_Adk"/>
    <property type="match status" value="1"/>
</dbReference>
<feature type="binding site" evidence="5">
    <location>
        <position position="158"/>
    </location>
    <ligand>
        <name>AMP</name>
        <dbReference type="ChEBI" id="CHEBI:456215"/>
    </ligand>
</feature>
<dbReference type="Pfam" id="PF05191">
    <property type="entry name" value="ADK_lid"/>
    <property type="match status" value="1"/>
</dbReference>
<dbReference type="InterPro" id="IPR033690">
    <property type="entry name" value="Adenylat_kinase_CS"/>
</dbReference>
<dbReference type="EC" id="2.7.4.3" evidence="5 7"/>
<evidence type="ECO:0000313" key="9">
    <source>
        <dbReference type="EMBL" id="AQQ09411.1"/>
    </source>
</evidence>
<dbReference type="FunFam" id="3.40.50.300:FF:000106">
    <property type="entry name" value="Adenylate kinase mitochondrial"/>
    <property type="match status" value="1"/>
</dbReference>
<comment type="subunit">
    <text evidence="5 7">Monomer.</text>
</comment>
<dbReference type="GO" id="GO:0044209">
    <property type="term" value="P:AMP salvage"/>
    <property type="evidence" value="ECO:0007669"/>
    <property type="project" value="UniProtKB-UniRule"/>
</dbReference>
<dbReference type="OrthoDB" id="9805030at2"/>
<dbReference type="UniPathway" id="UPA00588">
    <property type="reaction ID" value="UER00649"/>
</dbReference>
<comment type="function">
    <text evidence="5">Catalyzes the reversible transfer of the terminal phosphate group between ATP and AMP. Plays an important role in cellular energy homeostasis and in adenine nucleotide metabolism.</text>
</comment>
<dbReference type="Gene3D" id="3.40.50.300">
    <property type="entry name" value="P-loop containing nucleotide triphosphate hydrolases"/>
    <property type="match status" value="1"/>
</dbReference>
<dbReference type="NCBIfam" id="NF001380">
    <property type="entry name" value="PRK00279.1-2"/>
    <property type="match status" value="1"/>
</dbReference>
<dbReference type="NCBIfam" id="NF001381">
    <property type="entry name" value="PRK00279.1-3"/>
    <property type="match status" value="1"/>
</dbReference>
<dbReference type="RefSeq" id="WP_077540009.1">
    <property type="nucleotide sequence ID" value="NZ_CP019633.1"/>
</dbReference>
<evidence type="ECO:0000256" key="3">
    <source>
        <dbReference type="ARBA" id="ARBA00022741"/>
    </source>
</evidence>
<dbReference type="SUPFAM" id="SSF52540">
    <property type="entry name" value="P-loop containing nucleoside triphosphate hydrolases"/>
    <property type="match status" value="1"/>
</dbReference>
<feature type="binding site" evidence="5">
    <location>
        <position position="198"/>
    </location>
    <ligand>
        <name>ATP</name>
        <dbReference type="ChEBI" id="CHEBI:30616"/>
    </ligand>
</feature>
<keyword evidence="5" id="KW-0862">Zinc</keyword>
<feature type="binding site" evidence="5">
    <location>
        <begin position="134"/>
        <end position="135"/>
    </location>
    <ligand>
        <name>ATP</name>
        <dbReference type="ChEBI" id="CHEBI:30616"/>
    </ligand>
</feature>
<keyword evidence="3 5" id="KW-0547">Nucleotide-binding</keyword>
<feature type="binding site" evidence="5">
    <location>
        <position position="169"/>
    </location>
    <ligand>
        <name>AMP</name>
        <dbReference type="ChEBI" id="CHEBI:456215"/>
    </ligand>
</feature>
<name>A0A1Q2HQ07_9BACT</name>
<dbReference type="Pfam" id="PF00406">
    <property type="entry name" value="ADK"/>
    <property type="match status" value="1"/>
</dbReference>
<feature type="binding site" evidence="5">
    <location>
        <position position="131"/>
    </location>
    <ligand>
        <name>Zn(2+)</name>
        <dbReference type="ChEBI" id="CHEBI:29105"/>
        <note>structural</note>
    </ligand>
</feature>
<feature type="binding site" evidence="5">
    <location>
        <position position="125"/>
    </location>
    <ligand>
        <name>ATP</name>
        <dbReference type="ChEBI" id="CHEBI:30616"/>
    </ligand>
</feature>
<evidence type="ECO:0000256" key="2">
    <source>
        <dbReference type="ARBA" id="ARBA00022727"/>
    </source>
</evidence>
<protein>
    <recommendedName>
        <fullName evidence="5 7">Adenylate kinase</fullName>
        <shortName evidence="5">AK</shortName>
        <ecNumber evidence="5 7">2.7.4.3</ecNumber>
    </recommendedName>
    <alternativeName>
        <fullName evidence="5">ATP-AMP transphosphorylase</fullName>
    </alternativeName>
    <alternativeName>
        <fullName evidence="5">ATP:AMP phosphotransferase</fullName>
    </alternativeName>
    <alternativeName>
        <fullName evidence="5">Adenylate monophosphate kinase</fullName>
    </alternativeName>
</protein>
<comment type="catalytic activity">
    <reaction evidence="5 7">
        <text>AMP + ATP = 2 ADP</text>
        <dbReference type="Rhea" id="RHEA:12973"/>
        <dbReference type="ChEBI" id="CHEBI:30616"/>
        <dbReference type="ChEBI" id="CHEBI:456215"/>
        <dbReference type="ChEBI" id="CHEBI:456216"/>
        <dbReference type="EC" id="2.7.4.3"/>
    </reaction>
</comment>
<evidence type="ECO:0000259" key="8">
    <source>
        <dbReference type="Pfam" id="PF05191"/>
    </source>
</evidence>
<evidence type="ECO:0000256" key="5">
    <source>
        <dbReference type="HAMAP-Rule" id="MF_00235"/>
    </source>
</evidence>
<evidence type="ECO:0000256" key="1">
    <source>
        <dbReference type="ARBA" id="ARBA00022679"/>
    </source>
</evidence>
<feature type="binding site" evidence="5">
    <location>
        <begin position="10"/>
        <end position="15"/>
    </location>
    <ligand>
        <name>ATP</name>
        <dbReference type="ChEBI" id="CHEBI:30616"/>
    </ligand>
</feature>
<feature type="binding site" evidence="5">
    <location>
        <position position="36"/>
    </location>
    <ligand>
        <name>AMP</name>
        <dbReference type="ChEBI" id="CHEBI:456215"/>
    </ligand>
</feature>
<dbReference type="InterPro" id="IPR006259">
    <property type="entry name" value="Adenyl_kin_sub"/>
</dbReference>
<reference evidence="10" key="1">
    <citation type="submission" date="2017-02" db="EMBL/GenBank/DDBJ databases">
        <title>Comparative genomics and description of representatives of a novel lineage of planctomycetes thriving in anoxic sediments.</title>
        <authorList>
            <person name="Spring S."/>
            <person name="Bunk B."/>
            <person name="Sproer C."/>
            <person name="Klenk H.-P."/>
        </authorList>
    </citation>
    <scope>NUCLEOTIDE SEQUENCE [LARGE SCALE GENOMIC DNA]</scope>
    <source>
        <strain evidence="10">L21-RPul-D3</strain>
    </source>
</reference>
<dbReference type="PANTHER" id="PTHR23359">
    <property type="entry name" value="NUCLEOTIDE KINASE"/>
    <property type="match status" value="1"/>
</dbReference>
<feature type="binding site" evidence="5">
    <location>
        <position position="90"/>
    </location>
    <ligand>
        <name>AMP</name>
        <dbReference type="ChEBI" id="CHEBI:456215"/>
    </ligand>
</feature>
<evidence type="ECO:0000313" key="10">
    <source>
        <dbReference type="Proteomes" id="UP000188273"/>
    </source>
</evidence>
<comment type="pathway">
    <text evidence="5">Purine metabolism; AMP biosynthesis via salvage pathway; AMP from ADP: step 1/1.</text>
</comment>
<comment type="subcellular location">
    <subcellularLocation>
        <location evidence="5 7">Cytoplasm</location>
    </subcellularLocation>
</comment>